<dbReference type="EMBL" id="BDSP01000114">
    <property type="protein sequence ID" value="GAX17328.1"/>
    <property type="molecule type" value="Genomic_DNA"/>
</dbReference>
<dbReference type="Gene3D" id="3.40.50.11350">
    <property type="match status" value="1"/>
</dbReference>
<dbReference type="PANTHER" id="PTHR31469:SF8">
    <property type="entry name" value="OS07G0641000 PROTEIN"/>
    <property type="match status" value="1"/>
</dbReference>
<protein>
    <recommendedName>
        <fullName evidence="7">O-fucosyltransferase family protein</fullName>
    </recommendedName>
</protein>
<keyword evidence="2" id="KW-0294">Fucose metabolism</keyword>
<dbReference type="CDD" id="cd11296">
    <property type="entry name" value="O-FucT_like"/>
    <property type="match status" value="1"/>
</dbReference>
<evidence type="ECO:0000313" key="6">
    <source>
        <dbReference type="Proteomes" id="UP000198406"/>
    </source>
</evidence>
<name>A0A1Z5JU66_FISSO</name>
<evidence type="ECO:0008006" key="7">
    <source>
        <dbReference type="Google" id="ProtNLM"/>
    </source>
</evidence>
<gene>
    <name evidence="5" type="ORF">FisN_10Lh193</name>
</gene>
<evidence type="ECO:0000313" key="5">
    <source>
        <dbReference type="EMBL" id="GAX17328.1"/>
    </source>
</evidence>
<evidence type="ECO:0000256" key="2">
    <source>
        <dbReference type="ARBA" id="ARBA00023253"/>
    </source>
</evidence>
<keyword evidence="1" id="KW-0808">Transferase</keyword>
<dbReference type="PROSITE" id="PS51257">
    <property type="entry name" value="PROKAR_LIPOPROTEIN"/>
    <property type="match status" value="1"/>
</dbReference>
<keyword evidence="6" id="KW-1185">Reference proteome</keyword>
<keyword evidence="4" id="KW-0812">Transmembrane</keyword>
<sequence length="523" mass="60853">MGKQRRRKPLGSMAVIALVFILLFLGCFIPIGLPFLLPEPQWTLENHIVIDEHSPLAELNCLSYGGPEDASGMIYWRDIPTDAAYTSPFYNSKTTKYLTFEPDKGGWNNVRMNLETVIVMAHAMGRTLVMPPAQEYYLLESQKGKNTITLDTFLPLSRISREQAGLEIISTEEFLRRERPLLRPPHNRTHWDGMSYEIATEFQPWIRSVATMPSWNPEKCIAVFSDDESSVSELESWFSMRLENQAFPKPEQYFGHPVSVGAPSTDRLSEMRAGREQLCVYNATLQQQRLLHFHGKPKLSGRLLTHFYAFLFFENWHNDLFYKRLVRDHLRYADHIQCAAARVVQAVRDHAFKRTGRREFDAFHIRRGEFQCQKTRISASDIYNASQPEIRHGAVVYVATDERNKTFFADLQKQFDIVFLDDFVHSLDGMDTMYYGMVDQLVASQSRVFFGCWFSTFTGYINRIRGYHADKNKVKGYKHGIVSSYYYAPIEKKHRMRGYWPLFGSLYAREFPTSWRDIDHDIS</sequence>
<comment type="caution">
    <text evidence="5">The sequence shown here is derived from an EMBL/GenBank/DDBJ whole genome shotgun (WGS) entry which is preliminary data.</text>
</comment>
<reference evidence="5 6" key="1">
    <citation type="journal article" date="2015" name="Plant Cell">
        <title>Oil accumulation by the oleaginous diatom Fistulifera solaris as revealed by the genome and transcriptome.</title>
        <authorList>
            <person name="Tanaka T."/>
            <person name="Maeda Y."/>
            <person name="Veluchamy A."/>
            <person name="Tanaka M."/>
            <person name="Abida H."/>
            <person name="Marechal E."/>
            <person name="Bowler C."/>
            <person name="Muto M."/>
            <person name="Sunaga Y."/>
            <person name="Tanaka M."/>
            <person name="Yoshino T."/>
            <person name="Taniguchi T."/>
            <person name="Fukuda Y."/>
            <person name="Nemoto M."/>
            <person name="Matsumoto M."/>
            <person name="Wong P.S."/>
            <person name="Aburatani S."/>
            <person name="Fujibuchi W."/>
        </authorList>
    </citation>
    <scope>NUCLEOTIDE SEQUENCE [LARGE SCALE GENOMIC DNA]</scope>
    <source>
        <strain evidence="5 6">JPCC DA0580</strain>
    </source>
</reference>
<dbReference type="InterPro" id="IPR019378">
    <property type="entry name" value="GDP-Fuc_O-FucTrfase"/>
</dbReference>
<evidence type="ECO:0000256" key="4">
    <source>
        <dbReference type="SAM" id="Phobius"/>
    </source>
</evidence>
<proteinExistence type="predicted"/>
<dbReference type="OrthoDB" id="1861862at2759"/>
<dbReference type="Pfam" id="PF10250">
    <property type="entry name" value="O-FucT"/>
    <property type="match status" value="1"/>
</dbReference>
<keyword evidence="4" id="KW-0472">Membrane</keyword>
<feature type="transmembrane region" description="Helical" evidence="4">
    <location>
        <begin position="12"/>
        <end position="37"/>
    </location>
</feature>
<keyword evidence="4" id="KW-1133">Transmembrane helix</keyword>
<dbReference type="AlphaFoldDB" id="A0A1Z5JU66"/>
<dbReference type="InParanoid" id="A0A1Z5JU66"/>
<dbReference type="PANTHER" id="PTHR31469">
    <property type="entry name" value="OS07G0633600 PROTEIN"/>
    <property type="match status" value="1"/>
</dbReference>
<evidence type="ECO:0000256" key="1">
    <source>
        <dbReference type="ARBA" id="ARBA00022679"/>
    </source>
</evidence>
<evidence type="ECO:0000256" key="3">
    <source>
        <dbReference type="ARBA" id="ARBA00023277"/>
    </source>
</evidence>
<dbReference type="GO" id="GO:0016740">
    <property type="term" value="F:transferase activity"/>
    <property type="evidence" value="ECO:0007669"/>
    <property type="project" value="UniProtKB-KW"/>
</dbReference>
<dbReference type="GO" id="GO:0006004">
    <property type="term" value="P:fucose metabolic process"/>
    <property type="evidence" value="ECO:0007669"/>
    <property type="project" value="UniProtKB-KW"/>
</dbReference>
<dbReference type="Proteomes" id="UP000198406">
    <property type="component" value="Unassembled WGS sequence"/>
</dbReference>
<accession>A0A1Z5JU66</accession>
<keyword evidence="3" id="KW-0119">Carbohydrate metabolism</keyword>
<dbReference type="Gene3D" id="3.40.50.11340">
    <property type="match status" value="1"/>
</dbReference>
<organism evidence="5 6">
    <name type="scientific">Fistulifera solaris</name>
    <name type="common">Oleaginous diatom</name>
    <dbReference type="NCBI Taxonomy" id="1519565"/>
    <lineage>
        <taxon>Eukaryota</taxon>
        <taxon>Sar</taxon>
        <taxon>Stramenopiles</taxon>
        <taxon>Ochrophyta</taxon>
        <taxon>Bacillariophyta</taxon>
        <taxon>Bacillariophyceae</taxon>
        <taxon>Bacillariophycidae</taxon>
        <taxon>Naviculales</taxon>
        <taxon>Naviculaceae</taxon>
        <taxon>Fistulifera</taxon>
    </lineage>
</organism>